<dbReference type="CDD" id="cd00118">
    <property type="entry name" value="LysM"/>
    <property type="match status" value="3"/>
</dbReference>
<comment type="caution">
    <text evidence="7">The sequence shown here is derived from an EMBL/GenBank/DDBJ whole genome shotgun (WGS) entry which is preliminary data.</text>
</comment>
<proteinExistence type="inferred from homology"/>
<dbReference type="Gene3D" id="3.10.350.10">
    <property type="entry name" value="LysM domain"/>
    <property type="match status" value="4"/>
</dbReference>
<reference evidence="7 8" key="1">
    <citation type="submission" date="2019-03" db="EMBL/GenBank/DDBJ databases">
        <title>Draft genome sequence of Xylaria hypoxylon DSM 108379, a ubiquitous saprotrophic-parasitic fungi on hardwood.</title>
        <authorList>
            <person name="Buettner E."/>
            <person name="Leonhardt S."/>
            <person name="Gebauer A.M."/>
            <person name="Liers C."/>
            <person name="Hofrichter M."/>
            <person name="Kellner H."/>
        </authorList>
    </citation>
    <scope>NUCLEOTIDE SEQUENCE [LARGE SCALE GENOMIC DNA]</scope>
    <source>
        <strain evidence="7 8">DSM 108379</strain>
    </source>
</reference>
<dbReference type="PANTHER" id="PTHR34997">
    <property type="entry name" value="AM15"/>
    <property type="match status" value="1"/>
</dbReference>
<feature type="domain" description="LysM" evidence="6">
    <location>
        <begin position="467"/>
        <end position="518"/>
    </location>
</feature>
<dbReference type="Pfam" id="PF01476">
    <property type="entry name" value="LysM"/>
    <property type="match status" value="3"/>
</dbReference>
<evidence type="ECO:0000256" key="3">
    <source>
        <dbReference type="ARBA" id="ARBA00023026"/>
    </source>
</evidence>
<sequence length="828" mass="87889">MAQDTSSFTMFPIVGLQGLAEQLGWTQSCVTAMNATLTCDSDLYRMAGQIDNYFWSMENITSLCTSACVDDSSTWVGSVGDACGGQTFSVGGKLVPVDSVALRYVEGITMACLKSDDLPLVYTSDPLANEAALVQDDLSNPNSTSQTNATTGEPLYDPHVVAPPSNGEDNPYGPDNITDPAYYQEPTWCFLESQSWTGVDVEPPNCASDPTNTFCTDPSSMNRMANLYYDTTLCSPCFLTVMWYRINSLFLPDTDHSDYLIEQYQDILDVCQVSMPETIVRALPDYAMAPNITYLPPGTDPAGNSSTTTPGNCTGQTLPASSSGCDNLSQKYGVTTGDLVTATGSRTCTSTGSICVPQPCTLNRLSDGNSCDGLASAYTTSAMNITTNLFLSWNPNIMGLCDKLTSGQYVCSSPPGGAYTLLPPINGTNADTSGQVRGGQGPAGVVPTTNTTAAAPTQADIAENCTKFAYAGPGDTCFGFSQAFKISLADFTTWNPVLGYPDGHNCTTQFWLGYDYCIEVGGGSSSTTTTTELTTTKTTSLPFPTQSGIISTCNKFNNAVSGDFCTKFATDNGITPEQLYAWNSILGANGANCATQFQAMVDYCVGVSPTTTTTTTKATTTTSQTTSLPFPTQSGIISTCNKFKDAVSGDFCTKFAADNGITPAQLYAWNTILGADGANCATQFQAMVDYCVGVSTTTTSKGTTTTTTSKIPTQSGIAANCNKIVAAKSGEFCSVFAQNNKGRHRFHTLITNAVITYLDITTAQLVLYVGGVTSVGTTAKSAVRIRPSLDIVQRDRKEADFFYDGRNVQGLLVFHRGEGILDIRSLNP</sequence>
<keyword evidence="1" id="KW-0147">Chitin-binding</keyword>
<evidence type="ECO:0000256" key="4">
    <source>
        <dbReference type="ARBA" id="ARBA00044955"/>
    </source>
</evidence>
<dbReference type="EMBL" id="SKBN01000085">
    <property type="protein sequence ID" value="TGJ83729.1"/>
    <property type="molecule type" value="Genomic_DNA"/>
</dbReference>
<dbReference type="AlphaFoldDB" id="A0A4Z0YHD6"/>
<evidence type="ECO:0000313" key="7">
    <source>
        <dbReference type="EMBL" id="TGJ83729.1"/>
    </source>
</evidence>
<protein>
    <recommendedName>
        <fullName evidence="6">LysM domain-containing protein</fullName>
    </recommendedName>
</protein>
<comment type="similarity">
    <text evidence="4">Belongs to the secreted LysM effector family.</text>
</comment>
<dbReference type="InterPro" id="IPR036779">
    <property type="entry name" value="LysM_dom_sf"/>
</dbReference>
<keyword evidence="2" id="KW-0732">Signal</keyword>
<evidence type="ECO:0000313" key="8">
    <source>
        <dbReference type="Proteomes" id="UP000297716"/>
    </source>
</evidence>
<name>A0A4Z0YHD6_9PEZI</name>
<dbReference type="PANTHER" id="PTHR34997:SF2">
    <property type="entry name" value="LYSM DOMAIN-CONTAINING PROTEIN-RELATED"/>
    <property type="match status" value="1"/>
</dbReference>
<feature type="compositionally biased region" description="Polar residues" evidence="5">
    <location>
        <begin position="137"/>
        <end position="151"/>
    </location>
</feature>
<keyword evidence="3" id="KW-0843">Virulence</keyword>
<dbReference type="InterPro" id="IPR018392">
    <property type="entry name" value="LysM"/>
</dbReference>
<dbReference type="Proteomes" id="UP000297716">
    <property type="component" value="Unassembled WGS sequence"/>
</dbReference>
<evidence type="ECO:0000256" key="5">
    <source>
        <dbReference type="SAM" id="MobiDB-lite"/>
    </source>
</evidence>
<evidence type="ECO:0000259" key="6">
    <source>
        <dbReference type="PROSITE" id="PS51782"/>
    </source>
</evidence>
<evidence type="ECO:0000256" key="2">
    <source>
        <dbReference type="ARBA" id="ARBA00022729"/>
    </source>
</evidence>
<evidence type="ECO:0000256" key="1">
    <source>
        <dbReference type="ARBA" id="ARBA00022669"/>
    </source>
</evidence>
<dbReference type="InterPro" id="IPR052210">
    <property type="entry name" value="LysM1-like"/>
</dbReference>
<organism evidence="7 8">
    <name type="scientific">Xylaria hypoxylon</name>
    <dbReference type="NCBI Taxonomy" id="37992"/>
    <lineage>
        <taxon>Eukaryota</taxon>
        <taxon>Fungi</taxon>
        <taxon>Dikarya</taxon>
        <taxon>Ascomycota</taxon>
        <taxon>Pezizomycotina</taxon>
        <taxon>Sordariomycetes</taxon>
        <taxon>Xylariomycetidae</taxon>
        <taxon>Xylariales</taxon>
        <taxon>Xylariaceae</taxon>
        <taxon>Xylaria</taxon>
    </lineage>
</organism>
<keyword evidence="8" id="KW-1185">Reference proteome</keyword>
<dbReference type="GO" id="GO:0008061">
    <property type="term" value="F:chitin binding"/>
    <property type="evidence" value="ECO:0007669"/>
    <property type="project" value="UniProtKB-KW"/>
</dbReference>
<feature type="region of interest" description="Disordered" evidence="5">
    <location>
        <begin position="134"/>
        <end position="172"/>
    </location>
</feature>
<dbReference type="STRING" id="37992.A0A4Z0YHD6"/>
<dbReference type="OrthoDB" id="1193027at2759"/>
<dbReference type="PROSITE" id="PS51782">
    <property type="entry name" value="LYSM"/>
    <property type="match status" value="1"/>
</dbReference>
<gene>
    <name evidence="7" type="ORF">E0Z10_g5023</name>
</gene>
<accession>A0A4Z0YHD6</accession>